<dbReference type="GO" id="GO:0015074">
    <property type="term" value="P:DNA integration"/>
    <property type="evidence" value="ECO:0007669"/>
    <property type="project" value="InterPro"/>
</dbReference>
<dbReference type="SUPFAM" id="SSF57756">
    <property type="entry name" value="Retrovirus zinc finger-like domains"/>
    <property type="match status" value="1"/>
</dbReference>
<reference evidence="6" key="1">
    <citation type="submission" date="2018-02" db="EMBL/GenBank/DDBJ databases">
        <authorList>
            <person name="Cohen D.B."/>
            <person name="Kent A.D."/>
        </authorList>
    </citation>
    <scope>NUCLEOTIDE SEQUENCE</scope>
</reference>
<gene>
    <name evidence="6" type="ORF">FSB_LOCUS33555</name>
</gene>
<proteinExistence type="predicted"/>
<dbReference type="InterPro" id="IPR036397">
    <property type="entry name" value="RNaseH_sf"/>
</dbReference>
<dbReference type="InterPro" id="IPR001584">
    <property type="entry name" value="Integrase_cat-core"/>
</dbReference>
<keyword evidence="1" id="KW-0479">Metal-binding</keyword>
<feature type="domain" description="Reverse transcriptase" evidence="4">
    <location>
        <begin position="452"/>
        <end position="664"/>
    </location>
</feature>
<dbReference type="GO" id="GO:0008270">
    <property type="term" value="F:zinc ion binding"/>
    <property type="evidence" value="ECO:0007669"/>
    <property type="project" value="UniProtKB-KW"/>
</dbReference>
<evidence type="ECO:0000259" key="3">
    <source>
        <dbReference type="PROSITE" id="PS50158"/>
    </source>
</evidence>
<keyword evidence="1" id="KW-0862">Zinc</keyword>
<dbReference type="Pfam" id="PF00078">
    <property type="entry name" value="RVT_1"/>
    <property type="match status" value="1"/>
</dbReference>
<protein>
    <recommendedName>
        <fullName evidence="7">Reverse transcriptase</fullName>
    </recommendedName>
</protein>
<dbReference type="Gene3D" id="1.10.340.70">
    <property type="match status" value="1"/>
</dbReference>
<evidence type="ECO:0000256" key="1">
    <source>
        <dbReference type="PROSITE-ProRule" id="PRU00047"/>
    </source>
</evidence>
<dbReference type="Gene3D" id="3.30.420.10">
    <property type="entry name" value="Ribonuclease H-like superfamily/Ribonuclease H"/>
    <property type="match status" value="1"/>
</dbReference>
<dbReference type="Gene3D" id="2.40.50.40">
    <property type="match status" value="1"/>
</dbReference>
<evidence type="ECO:0000313" key="6">
    <source>
        <dbReference type="EMBL" id="SPD05673.1"/>
    </source>
</evidence>
<dbReference type="FunFam" id="3.30.70.270:FF:000020">
    <property type="entry name" value="Transposon Tf2-6 polyprotein-like Protein"/>
    <property type="match status" value="1"/>
</dbReference>
<dbReference type="CDD" id="cd01647">
    <property type="entry name" value="RT_LTR"/>
    <property type="match status" value="1"/>
</dbReference>
<feature type="domain" description="Integrase catalytic" evidence="5">
    <location>
        <begin position="878"/>
        <end position="1054"/>
    </location>
</feature>
<dbReference type="InterPro" id="IPR041588">
    <property type="entry name" value="Integrase_H2C2"/>
</dbReference>
<organism evidence="6">
    <name type="scientific">Fagus sylvatica</name>
    <name type="common">Beechnut</name>
    <dbReference type="NCBI Taxonomy" id="28930"/>
    <lineage>
        <taxon>Eukaryota</taxon>
        <taxon>Viridiplantae</taxon>
        <taxon>Streptophyta</taxon>
        <taxon>Embryophyta</taxon>
        <taxon>Tracheophyta</taxon>
        <taxon>Spermatophyta</taxon>
        <taxon>Magnoliopsida</taxon>
        <taxon>eudicotyledons</taxon>
        <taxon>Gunneridae</taxon>
        <taxon>Pentapetalae</taxon>
        <taxon>rosids</taxon>
        <taxon>fabids</taxon>
        <taxon>Fagales</taxon>
        <taxon>Fagaceae</taxon>
        <taxon>Fagus</taxon>
    </lineage>
</organism>
<sequence>MSSIKPQSSSEPRQTLEDITRSIQDLSTQNQGLAAVLARLEARLATIEASQRGANHHDTPPLGHDRHDNFDRGPVGGRGHNDTPPLGHDRQFNRGLGGGQDRHNAHRDFREPEDRMTHIKIEALTFDGSLDPWVFTDWALLYWDEVTDNLIRRQEPPITDWPEMKQHLSRNYLPPTYRSALLEKWNNLRQGHRFKRGLNDDLRRELIIRGVTSLDQAYELARNCELAAKSFFVRRSDTRNTSTYPQSSSYRPPKANPASAPLGKDDKGKGIVSEPTKLGSRLQCFKCNGFGHVASKCPSKTLLIQEEDGKEDDMEELVYDPNVEGIQDDGEEWEDEPNYLGCIRAISPHTVIFEDHPDVPRVNVVRVIIDSRSCINAMSSTLVSCLGLKLVLHPNPYKVSWVDTTSIPIKERCLVSIQFLTYKDDIWCDVLPMDVGHIILGRPWLYDLDVTLHGRSNSCSFVFEGKKIKLTPLQPKPIEVNKKREVMAPKGLNIISHKAFERVANQESVVLVLVAKEVPLEIPLALHEEPPEEADDMLDMMASATIFSKIDLKSGYHQIRVRLGDEWKTTFKTKDGLYEWMVMPFGLSNAPSTFIRVMTQVLKPFMGKFLVVYFDDILIYSKSKEQHFDHLSQVCIALRKESLYGNLKKCSFFIDKVIFLGFIVSSVGVSPDLQKVQSVVDWPQPKNIHDVQSFHGLASFYLRFIRGFSTIMSPITDCMKQGEFKWTNAATKAFTEIKKKLTEAPGHWVEFLQHSSFVVKHRAGIENKAADALSRRLSLLSIMSVEVTGFERLKEDYDSCPDFGELYSNLCSTPHPTQDDYFLQNSHFGRDKTIEEVEQQFYWPSLKRDVAKIVGQCRTCQLAKHRKQNTGLYTPLPVLNRPWQDVSMDFVLGLPRTFRKHDSILVVIDRFSKMAHFIPCSKTSDASKIAKLYFDEIVKLYGLPKTIVFDRDVCFMSYFWKTLWHLVGTKLKFSTAFHPQTDGQTEVVNQESRKPLDLLPMSPHVRVFESAEAFAQHLHDLHHEIRNKIQASNSQYKIHADIHQRHMEFQVGDYVMIRIRPERFPSRSVKKLQVRSARPFKILKRVGPNAYLLDLPPDYGISSTFNIEDLVAFKGFAVILDTPFDEPLPDPIDIPLPIPAPLNLPYARKEHIDAILDEQIVSTRDGGVQRFLVRWHGRPTSDCTWITCDELQQLDLDLLDCQTAYFDNIIEAFLRLGADSSQL</sequence>
<accession>A0A2N9H1I9</accession>
<dbReference type="SMART" id="SM00343">
    <property type="entry name" value="ZnF_C2HC"/>
    <property type="match status" value="1"/>
</dbReference>
<dbReference type="InterPro" id="IPR043502">
    <property type="entry name" value="DNA/RNA_pol_sf"/>
</dbReference>
<dbReference type="InterPro" id="IPR056924">
    <property type="entry name" value="SH3_Tf2-1"/>
</dbReference>
<feature type="domain" description="CCHC-type" evidence="3">
    <location>
        <begin position="284"/>
        <end position="299"/>
    </location>
</feature>
<evidence type="ECO:0000259" key="4">
    <source>
        <dbReference type="PROSITE" id="PS50878"/>
    </source>
</evidence>
<feature type="region of interest" description="Disordered" evidence="2">
    <location>
        <begin position="49"/>
        <end position="104"/>
    </location>
</feature>
<dbReference type="PROSITE" id="PS50878">
    <property type="entry name" value="RT_POL"/>
    <property type="match status" value="1"/>
</dbReference>
<dbReference type="PANTHER" id="PTHR35046">
    <property type="entry name" value="ZINC KNUCKLE (CCHC-TYPE) FAMILY PROTEIN"/>
    <property type="match status" value="1"/>
</dbReference>
<dbReference type="PANTHER" id="PTHR35046:SF26">
    <property type="entry name" value="RNA-DIRECTED DNA POLYMERASE"/>
    <property type="match status" value="1"/>
</dbReference>
<dbReference type="InterPro" id="IPR012337">
    <property type="entry name" value="RNaseH-like_sf"/>
</dbReference>
<keyword evidence="1" id="KW-0863">Zinc-finger</keyword>
<dbReference type="SUPFAM" id="SSF56672">
    <property type="entry name" value="DNA/RNA polymerases"/>
    <property type="match status" value="1"/>
</dbReference>
<dbReference type="InterPro" id="IPR001878">
    <property type="entry name" value="Znf_CCHC"/>
</dbReference>
<dbReference type="SUPFAM" id="SSF54160">
    <property type="entry name" value="Chromo domain-like"/>
    <property type="match status" value="1"/>
</dbReference>
<dbReference type="InterPro" id="IPR021109">
    <property type="entry name" value="Peptidase_aspartic_dom_sf"/>
</dbReference>
<dbReference type="CDD" id="cd00303">
    <property type="entry name" value="retropepsin_like"/>
    <property type="match status" value="1"/>
</dbReference>
<dbReference type="Gene3D" id="3.10.10.10">
    <property type="entry name" value="HIV Type 1 Reverse Transcriptase, subunit A, domain 1"/>
    <property type="match status" value="1"/>
</dbReference>
<dbReference type="InterPro" id="IPR016197">
    <property type="entry name" value="Chromo-like_dom_sf"/>
</dbReference>
<dbReference type="SUPFAM" id="SSF53098">
    <property type="entry name" value="Ribonuclease H-like"/>
    <property type="match status" value="1"/>
</dbReference>
<dbReference type="GO" id="GO:0003676">
    <property type="term" value="F:nucleic acid binding"/>
    <property type="evidence" value="ECO:0007669"/>
    <property type="project" value="InterPro"/>
</dbReference>
<dbReference type="EMBL" id="OIVN01002689">
    <property type="protein sequence ID" value="SPD05673.1"/>
    <property type="molecule type" value="Genomic_DNA"/>
</dbReference>
<feature type="compositionally biased region" description="Polar residues" evidence="2">
    <location>
        <begin position="239"/>
        <end position="250"/>
    </location>
</feature>
<dbReference type="Pfam" id="PF24626">
    <property type="entry name" value="SH3_Tf2-1"/>
    <property type="match status" value="1"/>
</dbReference>
<dbReference type="InterPro" id="IPR000477">
    <property type="entry name" value="RT_dom"/>
</dbReference>
<dbReference type="PROSITE" id="PS50994">
    <property type="entry name" value="INTEGRASE"/>
    <property type="match status" value="1"/>
</dbReference>
<dbReference type="AlphaFoldDB" id="A0A2N9H1I9"/>
<evidence type="ECO:0008006" key="7">
    <source>
        <dbReference type="Google" id="ProtNLM"/>
    </source>
</evidence>
<evidence type="ECO:0000256" key="2">
    <source>
        <dbReference type="SAM" id="MobiDB-lite"/>
    </source>
</evidence>
<feature type="region of interest" description="Disordered" evidence="2">
    <location>
        <begin position="239"/>
        <end position="269"/>
    </location>
</feature>
<dbReference type="InterPro" id="IPR043128">
    <property type="entry name" value="Rev_trsase/Diguanyl_cyclase"/>
</dbReference>
<dbReference type="PROSITE" id="PS50158">
    <property type="entry name" value="ZF_CCHC"/>
    <property type="match status" value="1"/>
</dbReference>
<evidence type="ECO:0000259" key="5">
    <source>
        <dbReference type="PROSITE" id="PS50994"/>
    </source>
</evidence>
<dbReference type="Pfam" id="PF17921">
    <property type="entry name" value="Integrase_H2C2"/>
    <property type="match status" value="1"/>
</dbReference>
<dbReference type="Gene3D" id="3.30.70.270">
    <property type="match status" value="2"/>
</dbReference>
<dbReference type="InterPro" id="IPR036875">
    <property type="entry name" value="Znf_CCHC_sf"/>
</dbReference>
<dbReference type="Gene3D" id="2.40.70.10">
    <property type="entry name" value="Acid Proteases"/>
    <property type="match status" value="1"/>
</dbReference>
<feature type="compositionally biased region" description="Basic and acidic residues" evidence="2">
    <location>
        <begin position="55"/>
        <end position="71"/>
    </location>
</feature>
<name>A0A2N9H1I9_FAGSY</name>